<keyword evidence="5 12" id="KW-0418">Kinase</keyword>
<dbReference type="PANTHER" id="PTHR24343">
    <property type="entry name" value="SERINE/THREONINE KINASE"/>
    <property type="match status" value="1"/>
</dbReference>
<feature type="compositionally biased region" description="Low complexity" evidence="10">
    <location>
        <begin position="49"/>
        <end position="59"/>
    </location>
</feature>
<feature type="region of interest" description="Disordered" evidence="10">
    <location>
        <begin position="36"/>
        <end position="63"/>
    </location>
</feature>
<feature type="compositionally biased region" description="Low complexity" evidence="10">
    <location>
        <begin position="153"/>
        <end position="165"/>
    </location>
</feature>
<feature type="region of interest" description="Disordered" evidence="10">
    <location>
        <begin position="86"/>
        <end position="134"/>
    </location>
</feature>
<dbReference type="InterPro" id="IPR008271">
    <property type="entry name" value="Ser/Thr_kinase_AS"/>
</dbReference>
<evidence type="ECO:0000256" key="8">
    <source>
        <dbReference type="ARBA" id="ARBA00048679"/>
    </source>
</evidence>
<dbReference type="InterPro" id="IPR017441">
    <property type="entry name" value="Protein_kinase_ATP_BS"/>
</dbReference>
<keyword evidence="6 9" id="KW-0067">ATP-binding</keyword>
<feature type="compositionally biased region" description="Low complexity" evidence="10">
    <location>
        <begin position="426"/>
        <end position="441"/>
    </location>
</feature>
<dbReference type="PROSITE" id="PS50011">
    <property type="entry name" value="PROTEIN_KINASE_DOM"/>
    <property type="match status" value="1"/>
</dbReference>
<comment type="caution">
    <text evidence="12">The sequence shown here is derived from an EMBL/GenBank/DDBJ whole genome shotgun (WGS) entry which is preliminary data.</text>
</comment>
<dbReference type="PROSITE" id="PS00107">
    <property type="entry name" value="PROTEIN_KINASE_ATP"/>
    <property type="match status" value="1"/>
</dbReference>
<feature type="region of interest" description="Disordered" evidence="10">
    <location>
        <begin position="307"/>
        <end position="392"/>
    </location>
</feature>
<sequence length="810" mass="89781">MLSSSPIQILPSPSSPASLAPKRTIAVSPLVRSTLSLEEEGNSDMPLTAADQSAAQQQSRHNNTPHVLHHVSSRLVVAAQFSQDPLEDDVNGDVSSFGDNDDSEADRSTLADDSSPRSALAPVRQGSSGSSYSMMMHPFQMDQHLSPASTFYQHHSQSQVSSHQSGPHPLTRTNSDTTDVLVSMPASIEASRHNSDDEDDSQHSPYPRHRHAHGHHHSHHHPHAPHHYLDQQQNHHHNTSSIQDWTQRRQQTQQTPQQQQHFQLQAPPKQQQQPNVEGGVTKQEPIVIASEAPLVREITSALVATQLCDEPDREQEQDEEEHDDAATSVAISSVEDSSSAATVSRPMPIPKSKVPHTYLPAASPVSPSPKKSSSFFSKRRDSKLYRKKSTRETSHGIFHDLKRFLKVHSTSPLLSPSSPPAQDGVSSTSPPKMKKSSSSSSLQGESTKHHHQGPHGNAIETNLRKKYGKMGKVIGSGAGGTVRLITRETDHKTFAIKQFRKRKPSESERTYVKKITSEYCLGSTLHHPNIIETLDILQEGDSFYEIMEFAKYELFSSVMSGAMVRDEIACCFRGIVDGVAYLHEMGVAHRDLKLDNCVMNERGIVKIIDFGCSMVYQLPFEKQITMAKGVSGSDPYIAPEVFTTEEHDPRLADVWSLGIIFVCMTLCRFPWKLAKTGSDDVDPSFEAYANSSGAGKTRLLKLMPRESRPILGRMLEVDPAKRAQMKDVLEDEWVKGIEVCTLQAMCLYHPHHLGEDPHCVSNPNPKPRFHQQSVYVKDEVVRVEVDSEDEEVASVSTSFASVQMAVAPVH</sequence>
<dbReference type="SMART" id="SM00220">
    <property type="entry name" value="S_TKc"/>
    <property type="match status" value="1"/>
</dbReference>
<evidence type="ECO:0000256" key="6">
    <source>
        <dbReference type="ARBA" id="ARBA00022840"/>
    </source>
</evidence>
<feature type="compositionally biased region" description="Basic and acidic residues" evidence="10">
    <location>
        <begin position="378"/>
        <end position="392"/>
    </location>
</feature>
<comment type="catalytic activity">
    <reaction evidence="7">
        <text>L-threonyl-[protein] + ATP = O-phospho-L-threonyl-[protein] + ADP + H(+)</text>
        <dbReference type="Rhea" id="RHEA:46608"/>
        <dbReference type="Rhea" id="RHEA-COMP:11060"/>
        <dbReference type="Rhea" id="RHEA-COMP:11605"/>
        <dbReference type="ChEBI" id="CHEBI:15378"/>
        <dbReference type="ChEBI" id="CHEBI:30013"/>
        <dbReference type="ChEBI" id="CHEBI:30616"/>
        <dbReference type="ChEBI" id="CHEBI:61977"/>
        <dbReference type="ChEBI" id="CHEBI:456216"/>
        <dbReference type="EC" id="2.7.11.1"/>
    </reaction>
</comment>
<keyword evidence="3" id="KW-0808">Transferase</keyword>
<evidence type="ECO:0000313" key="12">
    <source>
        <dbReference type="EMBL" id="KAG0283193.1"/>
    </source>
</evidence>
<reference evidence="12 13" key="1">
    <citation type="journal article" date="2020" name="Fungal Divers.">
        <title>Resolving the Mortierellaceae phylogeny through synthesis of multi-gene phylogenetics and phylogenomics.</title>
        <authorList>
            <person name="Vandepol N."/>
            <person name="Liber J."/>
            <person name="Desiro A."/>
            <person name="Na H."/>
            <person name="Kennedy M."/>
            <person name="Barry K."/>
            <person name="Grigoriev I.V."/>
            <person name="Miller A.N."/>
            <person name="O'Donnell K."/>
            <person name="Stajich J.E."/>
            <person name="Bonito G."/>
        </authorList>
    </citation>
    <scope>NUCLEOTIDE SEQUENCE [LARGE SCALE GENOMIC DNA]</scope>
    <source>
        <strain evidence="12 13">AD045</strain>
    </source>
</reference>
<proteinExistence type="predicted"/>
<dbReference type="PANTHER" id="PTHR24343:SF137">
    <property type="entry name" value="SERINE_THREONINE-PROTEIN KINASE HRK1"/>
    <property type="match status" value="1"/>
</dbReference>
<organism evidence="12 13">
    <name type="scientific">Linnemannia gamsii</name>
    <dbReference type="NCBI Taxonomy" id="64522"/>
    <lineage>
        <taxon>Eukaryota</taxon>
        <taxon>Fungi</taxon>
        <taxon>Fungi incertae sedis</taxon>
        <taxon>Mucoromycota</taxon>
        <taxon>Mortierellomycotina</taxon>
        <taxon>Mortierellomycetes</taxon>
        <taxon>Mortierellales</taxon>
        <taxon>Mortierellaceae</taxon>
        <taxon>Linnemannia</taxon>
    </lineage>
</organism>
<comment type="catalytic activity">
    <reaction evidence="8">
        <text>L-seryl-[protein] + ATP = O-phospho-L-seryl-[protein] + ADP + H(+)</text>
        <dbReference type="Rhea" id="RHEA:17989"/>
        <dbReference type="Rhea" id="RHEA-COMP:9863"/>
        <dbReference type="Rhea" id="RHEA-COMP:11604"/>
        <dbReference type="ChEBI" id="CHEBI:15378"/>
        <dbReference type="ChEBI" id="CHEBI:29999"/>
        <dbReference type="ChEBI" id="CHEBI:30616"/>
        <dbReference type="ChEBI" id="CHEBI:83421"/>
        <dbReference type="ChEBI" id="CHEBI:456216"/>
        <dbReference type="EC" id="2.7.11.1"/>
    </reaction>
</comment>
<evidence type="ECO:0000256" key="2">
    <source>
        <dbReference type="ARBA" id="ARBA00022527"/>
    </source>
</evidence>
<dbReference type="GO" id="GO:0004674">
    <property type="term" value="F:protein serine/threonine kinase activity"/>
    <property type="evidence" value="ECO:0007669"/>
    <property type="project" value="UniProtKB-KW"/>
</dbReference>
<dbReference type="EMBL" id="JAAAIM010000939">
    <property type="protein sequence ID" value="KAG0283193.1"/>
    <property type="molecule type" value="Genomic_DNA"/>
</dbReference>
<keyword evidence="13" id="KW-1185">Reference proteome</keyword>
<feature type="compositionally biased region" description="Low complexity" evidence="10">
    <location>
        <begin position="360"/>
        <end position="376"/>
    </location>
</feature>
<feature type="region of interest" description="Disordered" evidence="10">
    <location>
        <begin position="151"/>
        <end position="278"/>
    </location>
</feature>
<dbReference type="Proteomes" id="UP001194696">
    <property type="component" value="Unassembled WGS sequence"/>
</dbReference>
<feature type="compositionally biased region" description="Acidic residues" evidence="10">
    <location>
        <begin position="309"/>
        <end position="323"/>
    </location>
</feature>
<dbReference type="SUPFAM" id="SSF56112">
    <property type="entry name" value="Protein kinase-like (PK-like)"/>
    <property type="match status" value="1"/>
</dbReference>
<feature type="domain" description="Protein kinase" evidence="11">
    <location>
        <begin position="468"/>
        <end position="734"/>
    </location>
</feature>
<feature type="compositionally biased region" description="Polar residues" evidence="10">
    <location>
        <begin position="171"/>
        <end position="180"/>
    </location>
</feature>
<keyword evidence="2 12" id="KW-0723">Serine/threonine-protein kinase</keyword>
<evidence type="ECO:0000256" key="10">
    <source>
        <dbReference type="SAM" id="MobiDB-lite"/>
    </source>
</evidence>
<evidence type="ECO:0000256" key="1">
    <source>
        <dbReference type="ARBA" id="ARBA00012513"/>
    </source>
</evidence>
<feature type="region of interest" description="Disordered" evidence="10">
    <location>
        <begin position="411"/>
        <end position="458"/>
    </location>
</feature>
<accession>A0ABQ7JQW4</accession>
<feature type="compositionally biased region" description="Basic residues" evidence="10">
    <location>
        <begin position="206"/>
        <end position="226"/>
    </location>
</feature>
<dbReference type="InterPro" id="IPR011009">
    <property type="entry name" value="Kinase-like_dom_sf"/>
</dbReference>
<feature type="compositionally biased region" description="Low complexity" evidence="10">
    <location>
        <begin position="243"/>
        <end position="274"/>
    </location>
</feature>
<evidence type="ECO:0000256" key="4">
    <source>
        <dbReference type="ARBA" id="ARBA00022741"/>
    </source>
</evidence>
<evidence type="ECO:0000256" key="3">
    <source>
        <dbReference type="ARBA" id="ARBA00022679"/>
    </source>
</evidence>
<dbReference type="EC" id="2.7.11.1" evidence="1"/>
<gene>
    <name evidence="12" type="primary">HRK1</name>
    <name evidence="12" type="ORF">BGZ96_012424</name>
</gene>
<evidence type="ECO:0000256" key="5">
    <source>
        <dbReference type="ARBA" id="ARBA00022777"/>
    </source>
</evidence>
<dbReference type="InterPro" id="IPR000719">
    <property type="entry name" value="Prot_kinase_dom"/>
</dbReference>
<dbReference type="Pfam" id="PF00069">
    <property type="entry name" value="Pkinase"/>
    <property type="match status" value="1"/>
</dbReference>
<feature type="compositionally biased region" description="Low complexity" evidence="10">
    <location>
        <begin position="328"/>
        <end position="344"/>
    </location>
</feature>
<name>A0ABQ7JQW4_9FUNG</name>
<protein>
    <recommendedName>
        <fullName evidence="1">non-specific serine/threonine protein kinase</fullName>
        <ecNumber evidence="1">2.7.11.1</ecNumber>
    </recommendedName>
</protein>
<dbReference type="Gene3D" id="1.10.510.10">
    <property type="entry name" value="Transferase(Phosphotransferase) domain 1"/>
    <property type="match status" value="1"/>
</dbReference>
<dbReference type="PROSITE" id="PS00108">
    <property type="entry name" value="PROTEIN_KINASE_ST"/>
    <property type="match status" value="1"/>
</dbReference>
<keyword evidence="4 9" id="KW-0547">Nucleotide-binding</keyword>
<evidence type="ECO:0000256" key="9">
    <source>
        <dbReference type="PROSITE-ProRule" id="PRU10141"/>
    </source>
</evidence>
<evidence type="ECO:0000259" key="11">
    <source>
        <dbReference type="PROSITE" id="PS50011"/>
    </source>
</evidence>
<evidence type="ECO:0000313" key="13">
    <source>
        <dbReference type="Proteomes" id="UP001194696"/>
    </source>
</evidence>
<evidence type="ECO:0000256" key="7">
    <source>
        <dbReference type="ARBA" id="ARBA00047899"/>
    </source>
</evidence>
<feature type="region of interest" description="Disordered" evidence="10">
    <location>
        <begin position="1"/>
        <end position="21"/>
    </location>
</feature>
<feature type="binding site" evidence="9">
    <location>
        <position position="497"/>
    </location>
    <ligand>
        <name>ATP</name>
        <dbReference type="ChEBI" id="CHEBI:30616"/>
    </ligand>
</feature>